<name>A0A7S2TPL2_9EUKA</name>
<feature type="region of interest" description="Disordered" evidence="1">
    <location>
        <begin position="1"/>
        <end position="39"/>
    </location>
</feature>
<protein>
    <submittedName>
        <fullName evidence="2">Uncharacterized protein</fullName>
    </submittedName>
</protein>
<reference evidence="2" key="1">
    <citation type="submission" date="2021-01" db="EMBL/GenBank/DDBJ databases">
        <authorList>
            <person name="Corre E."/>
            <person name="Pelletier E."/>
            <person name="Niang G."/>
            <person name="Scheremetjew M."/>
            <person name="Finn R."/>
            <person name="Kale V."/>
            <person name="Holt S."/>
            <person name="Cochrane G."/>
            <person name="Meng A."/>
            <person name="Brown T."/>
            <person name="Cohen L."/>
        </authorList>
    </citation>
    <scope>NUCLEOTIDE SEQUENCE</scope>
    <source>
        <strain evidence="2">CCMP622</strain>
    </source>
</reference>
<gene>
    <name evidence="2" type="ORF">LSP00402_LOCUS9132</name>
</gene>
<feature type="region of interest" description="Disordered" evidence="1">
    <location>
        <begin position="89"/>
        <end position="124"/>
    </location>
</feature>
<proteinExistence type="predicted"/>
<dbReference type="EMBL" id="HBHP01014626">
    <property type="protein sequence ID" value="CAD9762359.1"/>
    <property type="molecule type" value="Transcribed_RNA"/>
</dbReference>
<evidence type="ECO:0000256" key="1">
    <source>
        <dbReference type="SAM" id="MobiDB-lite"/>
    </source>
</evidence>
<dbReference type="AlphaFoldDB" id="A0A7S2TPL2"/>
<sequence>MGERHENNPDPDPATDTRVPMDDDRETTSPTKRPRVAGATLPVALPVISMDEHVESNEEHSLMKEAAGTATAAMEGTVVDLRDKPEEYRAEASVGGGSAIGGGGRGGHSEMLSIPSHLHRYGYE</sequence>
<feature type="compositionally biased region" description="Gly residues" evidence="1">
    <location>
        <begin position="94"/>
        <end position="106"/>
    </location>
</feature>
<accession>A0A7S2TPL2</accession>
<evidence type="ECO:0000313" key="2">
    <source>
        <dbReference type="EMBL" id="CAD9762359.1"/>
    </source>
</evidence>
<organism evidence="2">
    <name type="scientific">Lotharella oceanica</name>
    <dbReference type="NCBI Taxonomy" id="641309"/>
    <lineage>
        <taxon>Eukaryota</taxon>
        <taxon>Sar</taxon>
        <taxon>Rhizaria</taxon>
        <taxon>Cercozoa</taxon>
        <taxon>Chlorarachniophyceae</taxon>
        <taxon>Lotharella</taxon>
    </lineage>
</organism>